<accession>A0A0F9PM54</accession>
<proteinExistence type="predicted"/>
<dbReference type="AlphaFoldDB" id="A0A0F9PM54"/>
<reference evidence="1" key="1">
    <citation type="journal article" date="2015" name="Nature">
        <title>Complex archaea that bridge the gap between prokaryotes and eukaryotes.</title>
        <authorList>
            <person name="Spang A."/>
            <person name="Saw J.H."/>
            <person name="Jorgensen S.L."/>
            <person name="Zaremba-Niedzwiedzka K."/>
            <person name="Martijn J."/>
            <person name="Lind A.E."/>
            <person name="van Eijk R."/>
            <person name="Schleper C."/>
            <person name="Guy L."/>
            <person name="Ettema T.J."/>
        </authorList>
    </citation>
    <scope>NUCLEOTIDE SEQUENCE</scope>
</reference>
<organism evidence="1">
    <name type="scientific">marine sediment metagenome</name>
    <dbReference type="NCBI Taxonomy" id="412755"/>
    <lineage>
        <taxon>unclassified sequences</taxon>
        <taxon>metagenomes</taxon>
        <taxon>ecological metagenomes</taxon>
    </lineage>
</organism>
<comment type="caution">
    <text evidence="1">The sequence shown here is derived from an EMBL/GenBank/DDBJ whole genome shotgun (WGS) entry which is preliminary data.</text>
</comment>
<protein>
    <submittedName>
        <fullName evidence="1">Uncharacterized protein</fullName>
    </submittedName>
</protein>
<gene>
    <name evidence="1" type="ORF">LCGC14_0809630</name>
</gene>
<evidence type="ECO:0000313" key="1">
    <source>
        <dbReference type="EMBL" id="KKN32845.1"/>
    </source>
</evidence>
<name>A0A0F9PM54_9ZZZZ</name>
<sequence length="94" mass="10857">MPYVSPPGGRGSIIGATWIPSEERGSYVEVECARCYSVVYMGKLQVIMKEGVEKSRGVWPEYLSEGWDVICQDCADERNQKWLRERKDQRRAQQ</sequence>
<dbReference type="EMBL" id="LAZR01002225">
    <property type="protein sequence ID" value="KKN32845.1"/>
    <property type="molecule type" value="Genomic_DNA"/>
</dbReference>